<name>A0A6G7SMB0_KLEPN</name>
<organism evidence="1">
    <name type="scientific">Klebsiella pneumoniae</name>
    <dbReference type="NCBI Taxonomy" id="573"/>
    <lineage>
        <taxon>Bacteria</taxon>
        <taxon>Pseudomonadati</taxon>
        <taxon>Pseudomonadota</taxon>
        <taxon>Gammaproteobacteria</taxon>
        <taxon>Enterobacterales</taxon>
        <taxon>Enterobacteriaceae</taxon>
        <taxon>Klebsiella/Raoultella group</taxon>
        <taxon>Klebsiella</taxon>
        <taxon>Klebsiella pneumoniae complex</taxon>
    </lineage>
</organism>
<dbReference type="AlphaFoldDB" id="A0A6G7SMB0"/>
<keyword evidence="1" id="KW-0614">Plasmid</keyword>
<dbReference type="EMBL" id="MT035874">
    <property type="protein sequence ID" value="QIK04114.1"/>
    <property type="molecule type" value="Genomic_DNA"/>
</dbReference>
<proteinExistence type="predicted"/>
<evidence type="ECO:0000313" key="1">
    <source>
        <dbReference type="EMBL" id="QIK04114.1"/>
    </source>
</evidence>
<sequence>MSLSVLQVPQQAGGPLVSSISVFAKPDEWALLQIVGGDKLIIPFC</sequence>
<geneLocation type="plasmid" evidence="1">
    <name>pKP18-3-8_KPC_vir</name>
</geneLocation>
<protein>
    <submittedName>
        <fullName evidence="1">Uncharacterized protein</fullName>
    </submittedName>
</protein>
<reference evidence="1" key="1">
    <citation type="submission" date="2020-02" db="EMBL/GenBank/DDBJ databases">
        <authorList>
            <person name="Qin S."/>
            <person name="Li L."/>
        </authorList>
    </citation>
    <scope>NUCLEOTIDE SEQUENCE</scope>
    <source>
        <strain evidence="1">KP18-3-8</strain>
        <plasmid evidence="1">pKP18-3-8_KPC_vir</plasmid>
    </source>
</reference>
<accession>A0A6G7SMB0</accession>